<proteinExistence type="inferred from homology"/>
<evidence type="ECO:0000259" key="2">
    <source>
        <dbReference type="SMART" id="SM00867"/>
    </source>
</evidence>
<evidence type="ECO:0000313" key="5">
    <source>
        <dbReference type="Proteomes" id="UP000665944"/>
    </source>
</evidence>
<dbReference type="InterPro" id="IPR036761">
    <property type="entry name" value="TTHA0802/YceI-like_sf"/>
</dbReference>
<dbReference type="PANTHER" id="PTHR34406:SF1">
    <property type="entry name" value="PROTEIN YCEI"/>
    <property type="match status" value="1"/>
</dbReference>
<keyword evidence="5" id="KW-1185">Reference proteome</keyword>
<dbReference type="EMBL" id="JAGHKT020000002">
    <property type="protein sequence ID" value="MCM5671643.1"/>
    <property type="molecule type" value="Genomic_DNA"/>
</dbReference>
<dbReference type="Proteomes" id="UP000665944">
    <property type="component" value="Unassembled WGS sequence"/>
</dbReference>
<dbReference type="RefSeq" id="WP_017174965.1">
    <property type="nucleotide sequence ID" value="NZ_CAXOIK010000003.1"/>
</dbReference>
<reference evidence="3" key="1">
    <citation type="submission" date="2016-02" db="EMBL/GenBank/DDBJ databases">
        <title>Genomic sequence of a clinical Staphylococcus hominis isolate.</title>
        <authorList>
            <person name="McClure J.M."/>
            <person name="Zhang K."/>
        </authorList>
    </citation>
    <scope>NUCLEOTIDE SEQUENCE</scope>
    <source>
        <strain evidence="3">C34847</strain>
    </source>
</reference>
<dbReference type="AlphaFoldDB" id="A0A3S7GZ26"/>
<dbReference type="SUPFAM" id="SSF101874">
    <property type="entry name" value="YceI-like"/>
    <property type="match status" value="1"/>
</dbReference>
<dbReference type="Gene3D" id="2.40.128.110">
    <property type="entry name" value="Lipid/polyisoprenoid-binding, YceI-like"/>
    <property type="match status" value="1"/>
</dbReference>
<dbReference type="EMBL" id="CP014567">
    <property type="protein sequence ID" value="AVI06612.1"/>
    <property type="molecule type" value="Genomic_DNA"/>
</dbReference>
<evidence type="ECO:0000313" key="4">
    <source>
        <dbReference type="EMBL" id="MCM5671643.1"/>
    </source>
</evidence>
<feature type="domain" description="Lipid/polyisoprenoid-binding YceI-like" evidence="2">
    <location>
        <begin position="3"/>
        <end position="168"/>
    </location>
</feature>
<comment type="similarity">
    <text evidence="1">Belongs to the UPF0312 family.</text>
</comment>
<evidence type="ECO:0000256" key="1">
    <source>
        <dbReference type="ARBA" id="ARBA00008812"/>
    </source>
</evidence>
<sequence length="171" mass="19275">MANFNLDPIHSGVNFSIQHLVISNVKGRFNDFDADITGDFHDLSSLKGTFTVQANSIDTKVEDRDNHLKNEDFLNVEQYPEIKFEIISVDDRSVTGNVTIKDQTQKETFDLDYKGISLNPLNNKNTAGLVITGELDREKYGVTFNQPLETGGFLLGKTLNVEFDLEFPIEE</sequence>
<dbReference type="InterPro" id="IPR007372">
    <property type="entry name" value="Lipid/polyisoprenoid-bd_YceI"/>
</dbReference>
<protein>
    <submittedName>
        <fullName evidence="4">YceI family protein</fullName>
    </submittedName>
</protein>
<name>A0A3S7GZ26_STAHO</name>
<gene>
    <name evidence="3" type="ORF">AZE34_07510</name>
    <name evidence="4" type="ORF">J7T32_002530</name>
</gene>
<evidence type="ECO:0000313" key="3">
    <source>
        <dbReference type="EMBL" id="AVI06612.1"/>
    </source>
</evidence>
<dbReference type="Pfam" id="PF04264">
    <property type="entry name" value="YceI"/>
    <property type="match status" value="1"/>
</dbReference>
<organism evidence="3">
    <name type="scientific">Staphylococcus hominis</name>
    <dbReference type="NCBI Taxonomy" id="1290"/>
    <lineage>
        <taxon>Bacteria</taxon>
        <taxon>Bacillati</taxon>
        <taxon>Bacillota</taxon>
        <taxon>Bacilli</taxon>
        <taxon>Bacillales</taxon>
        <taxon>Staphylococcaceae</taxon>
        <taxon>Staphylococcus</taxon>
    </lineage>
</organism>
<reference evidence="4 5" key="2">
    <citation type="submission" date="2022-06" db="EMBL/GenBank/DDBJ databases">
        <title>Staphylococcus hominis ShoR14 genome sequence.</title>
        <authorList>
            <person name="Yeo C.C."/>
            <person name="Chew C.H."/>
            <person name="Che Hamzah A.M."/>
            <person name="Al-Trad E.I."/>
        </authorList>
    </citation>
    <scope>NUCLEOTIDE SEQUENCE [LARGE SCALE GENOMIC DNA]</scope>
    <source>
        <strain evidence="4 5">ShoR14</strain>
    </source>
</reference>
<dbReference type="PANTHER" id="PTHR34406">
    <property type="entry name" value="PROTEIN YCEI"/>
    <property type="match status" value="1"/>
</dbReference>
<dbReference type="SMART" id="SM00867">
    <property type="entry name" value="YceI"/>
    <property type="match status" value="1"/>
</dbReference>
<accession>A0A3S7GZ26</accession>